<keyword evidence="6" id="KW-1185">Reference proteome</keyword>
<gene>
    <name evidence="5" type="ordered locus">Plabr_1549</name>
</gene>
<dbReference type="eggNOG" id="COG2105">
    <property type="taxonomic scope" value="Bacteria"/>
</dbReference>
<dbReference type="SUPFAM" id="SSF110857">
    <property type="entry name" value="Gamma-glutamyl cyclotransferase-like"/>
    <property type="match status" value="1"/>
</dbReference>
<evidence type="ECO:0000256" key="1">
    <source>
        <dbReference type="ARBA" id="ARBA00008861"/>
    </source>
</evidence>
<dbReference type="CDD" id="cd06661">
    <property type="entry name" value="GGCT_like"/>
    <property type="match status" value="1"/>
</dbReference>
<dbReference type="InterPro" id="IPR039126">
    <property type="entry name" value="GGACT"/>
</dbReference>
<protein>
    <recommendedName>
        <fullName evidence="3">Gamma-glutamylcyclotransferase family protein</fullName>
    </recommendedName>
</protein>
<dbReference type="InterPro" id="IPR013024">
    <property type="entry name" value="GGCT-like"/>
</dbReference>
<dbReference type="Gene3D" id="3.10.490.10">
    <property type="entry name" value="Gamma-glutamyl cyclotransferase-like"/>
    <property type="match status" value="1"/>
</dbReference>
<feature type="domain" description="Gamma-glutamylcyclotransferase AIG2-like" evidence="4">
    <location>
        <begin position="9"/>
        <end position="109"/>
    </location>
</feature>
<dbReference type="Proteomes" id="UP000006860">
    <property type="component" value="Chromosome"/>
</dbReference>
<dbReference type="InterPro" id="IPR036568">
    <property type="entry name" value="GGCT-like_sf"/>
</dbReference>
<dbReference type="HOGENOM" id="CLU_083466_5_0_0"/>
<evidence type="ECO:0000256" key="2">
    <source>
        <dbReference type="PIRSR" id="PIRSR639126-1"/>
    </source>
</evidence>
<accession>F0SRN7</accession>
<evidence type="ECO:0000313" key="6">
    <source>
        <dbReference type="Proteomes" id="UP000006860"/>
    </source>
</evidence>
<dbReference type="Pfam" id="PF06094">
    <property type="entry name" value="GGACT"/>
    <property type="match status" value="1"/>
</dbReference>
<name>F0SRN7_RUBBR</name>
<dbReference type="GO" id="GO:0061929">
    <property type="term" value="F:gamma-glutamylaminecyclotransferase activity"/>
    <property type="evidence" value="ECO:0007669"/>
    <property type="project" value="InterPro"/>
</dbReference>
<dbReference type="PANTHER" id="PTHR12510:SF4">
    <property type="entry name" value="GAMMA-GLUTAMYLAMINECYCLOTRANSFERASE"/>
    <property type="match status" value="1"/>
</dbReference>
<feature type="active site" description="Proton acceptor" evidence="2">
    <location>
        <position position="79"/>
    </location>
</feature>
<dbReference type="OrthoDB" id="8538589at2"/>
<comment type="similarity">
    <text evidence="1 3">Belongs to the gamma-glutamylcyclotransferase family.</text>
</comment>
<evidence type="ECO:0000256" key="3">
    <source>
        <dbReference type="RuleBase" id="RU367036"/>
    </source>
</evidence>
<dbReference type="PANTHER" id="PTHR12510">
    <property type="entry name" value="TROPONIN C-AKIN-1 PROTEIN"/>
    <property type="match status" value="1"/>
</dbReference>
<dbReference type="InterPro" id="IPR009288">
    <property type="entry name" value="AIG2-like_dom"/>
</dbReference>
<sequence>MADATTEYLFVYGTLKRGFCREIALSGQHFVAEVATQPEFHLVDCGSYPGLMRQQPGRSIRGELFAIQPRLWNKLDKIEGTDIGLYRRIPVQLLAPYDNLVVQTYEYLGNPASLRDCGDCWTKQKSG</sequence>
<reference evidence="6" key="1">
    <citation type="submission" date="2011-02" db="EMBL/GenBank/DDBJ databases">
        <title>The complete genome of Planctomyces brasiliensis DSM 5305.</title>
        <authorList>
            <person name="Lucas S."/>
            <person name="Copeland A."/>
            <person name="Lapidus A."/>
            <person name="Bruce D."/>
            <person name="Goodwin L."/>
            <person name="Pitluck S."/>
            <person name="Kyrpides N."/>
            <person name="Mavromatis K."/>
            <person name="Pagani I."/>
            <person name="Ivanova N."/>
            <person name="Ovchinnikova G."/>
            <person name="Lu M."/>
            <person name="Detter J.C."/>
            <person name="Han C."/>
            <person name="Land M."/>
            <person name="Hauser L."/>
            <person name="Markowitz V."/>
            <person name="Cheng J.-F."/>
            <person name="Hugenholtz P."/>
            <person name="Woyke T."/>
            <person name="Wu D."/>
            <person name="Tindall B."/>
            <person name="Pomrenke H.G."/>
            <person name="Brambilla E."/>
            <person name="Klenk H.-P."/>
            <person name="Eisen J.A."/>
        </authorList>
    </citation>
    <scope>NUCLEOTIDE SEQUENCE [LARGE SCALE GENOMIC DNA]</scope>
    <source>
        <strain evidence="6">ATCC 49424 / DSM 5305 / JCM 21570 / NBRC 103401 / IFAM 1448</strain>
    </source>
</reference>
<dbReference type="RefSeq" id="WP_013627888.1">
    <property type="nucleotide sequence ID" value="NC_015174.1"/>
</dbReference>
<dbReference type="GO" id="GO:0005829">
    <property type="term" value="C:cytosol"/>
    <property type="evidence" value="ECO:0007669"/>
    <property type="project" value="TreeGrafter"/>
</dbReference>
<dbReference type="STRING" id="756272.Plabr_1549"/>
<evidence type="ECO:0000259" key="4">
    <source>
        <dbReference type="Pfam" id="PF06094"/>
    </source>
</evidence>
<evidence type="ECO:0000313" key="5">
    <source>
        <dbReference type="EMBL" id="ADY59160.1"/>
    </source>
</evidence>
<proteinExistence type="inferred from homology"/>
<organism evidence="5 6">
    <name type="scientific">Rubinisphaera brasiliensis (strain ATCC 49424 / DSM 5305 / JCM 21570 / IAM 15109 / NBRC 103401 / IFAM 1448)</name>
    <name type="common">Planctomyces brasiliensis</name>
    <dbReference type="NCBI Taxonomy" id="756272"/>
    <lineage>
        <taxon>Bacteria</taxon>
        <taxon>Pseudomonadati</taxon>
        <taxon>Planctomycetota</taxon>
        <taxon>Planctomycetia</taxon>
        <taxon>Planctomycetales</taxon>
        <taxon>Planctomycetaceae</taxon>
        <taxon>Rubinisphaera</taxon>
    </lineage>
</organism>
<dbReference type="KEGG" id="pbs:Plabr_1549"/>
<dbReference type="AlphaFoldDB" id="F0SRN7"/>
<dbReference type="EMBL" id="CP002546">
    <property type="protein sequence ID" value="ADY59160.1"/>
    <property type="molecule type" value="Genomic_DNA"/>
</dbReference>